<dbReference type="RefSeq" id="WP_344337969.1">
    <property type="nucleotide sequence ID" value="NZ_BAAAPZ010000017.1"/>
</dbReference>
<sequence>MEESDPRPQTEPEPPVSAGRWDVEPDRRRLFDLDPVLALHSGPWKFGNRPRAGLVLKVVGIVLTAALVAGVIVMRLTAPREFEGFAAYALAGAVIFLVLVVFWGCGSLLADGSVRHAASGRSMVSRTEKYRCTTATADYIRARMAQGDLDSVHLGNRMFLDKPATGVLTFTVYALPGKHEALACMHFTRKDAPEEPLIWPPMPTDQEFMERFFPRRSENIYDFSN</sequence>
<comment type="caution">
    <text evidence="3">The sequence shown here is derived from an EMBL/GenBank/DDBJ whole genome shotgun (WGS) entry which is preliminary data.</text>
</comment>
<keyword evidence="2" id="KW-0812">Transmembrane</keyword>
<evidence type="ECO:0000256" key="1">
    <source>
        <dbReference type="SAM" id="MobiDB-lite"/>
    </source>
</evidence>
<organism evidence="3 4">
    <name type="scientific">Brevibacterium salitolerans</name>
    <dbReference type="NCBI Taxonomy" id="1403566"/>
    <lineage>
        <taxon>Bacteria</taxon>
        <taxon>Bacillati</taxon>
        <taxon>Actinomycetota</taxon>
        <taxon>Actinomycetes</taxon>
        <taxon>Micrococcales</taxon>
        <taxon>Brevibacteriaceae</taxon>
        <taxon>Brevibacterium</taxon>
    </lineage>
</organism>
<evidence type="ECO:0008006" key="5">
    <source>
        <dbReference type="Google" id="ProtNLM"/>
    </source>
</evidence>
<reference evidence="3 4" key="1">
    <citation type="journal article" date="2019" name="Int. J. Syst. Evol. Microbiol.">
        <title>The Global Catalogue of Microorganisms (GCM) 10K type strain sequencing project: providing services to taxonomists for standard genome sequencing and annotation.</title>
        <authorList>
            <consortium name="The Broad Institute Genomics Platform"/>
            <consortium name="The Broad Institute Genome Sequencing Center for Infectious Disease"/>
            <person name="Wu L."/>
            <person name="Ma J."/>
        </authorList>
    </citation>
    <scope>NUCLEOTIDE SEQUENCE [LARGE SCALE GENOMIC DNA]</scope>
    <source>
        <strain evidence="3 4">JCM 15900</strain>
    </source>
</reference>
<proteinExistence type="predicted"/>
<gene>
    <name evidence="3" type="ORF">GCM10009823_28440</name>
</gene>
<protein>
    <recommendedName>
        <fullName evidence="5">DUF3592 domain-containing protein</fullName>
    </recommendedName>
</protein>
<dbReference type="EMBL" id="BAAAPZ010000017">
    <property type="protein sequence ID" value="GAA2104049.1"/>
    <property type="molecule type" value="Genomic_DNA"/>
</dbReference>
<name>A0ABN2X3N8_9MICO</name>
<evidence type="ECO:0000313" key="3">
    <source>
        <dbReference type="EMBL" id="GAA2104049.1"/>
    </source>
</evidence>
<keyword evidence="2" id="KW-0472">Membrane</keyword>
<feature type="transmembrane region" description="Helical" evidence="2">
    <location>
        <begin position="85"/>
        <end position="110"/>
    </location>
</feature>
<dbReference type="Proteomes" id="UP001500984">
    <property type="component" value="Unassembled WGS sequence"/>
</dbReference>
<keyword evidence="2" id="KW-1133">Transmembrane helix</keyword>
<evidence type="ECO:0000313" key="4">
    <source>
        <dbReference type="Proteomes" id="UP001500984"/>
    </source>
</evidence>
<evidence type="ECO:0000256" key="2">
    <source>
        <dbReference type="SAM" id="Phobius"/>
    </source>
</evidence>
<feature type="transmembrane region" description="Helical" evidence="2">
    <location>
        <begin position="54"/>
        <end position="73"/>
    </location>
</feature>
<feature type="region of interest" description="Disordered" evidence="1">
    <location>
        <begin position="1"/>
        <end position="20"/>
    </location>
</feature>
<feature type="compositionally biased region" description="Basic and acidic residues" evidence="1">
    <location>
        <begin position="1"/>
        <end position="10"/>
    </location>
</feature>
<keyword evidence="4" id="KW-1185">Reference proteome</keyword>
<accession>A0ABN2X3N8</accession>